<dbReference type="SUPFAM" id="SSF52540">
    <property type="entry name" value="P-loop containing nucleoside triphosphate hydrolases"/>
    <property type="match status" value="1"/>
</dbReference>
<organism evidence="1 2">
    <name type="scientific">Shouchella rhizosphaerae</name>
    <dbReference type="NCBI Taxonomy" id="866786"/>
    <lineage>
        <taxon>Bacteria</taxon>
        <taxon>Bacillati</taxon>
        <taxon>Bacillota</taxon>
        <taxon>Bacilli</taxon>
        <taxon>Bacillales</taxon>
        <taxon>Bacillaceae</taxon>
        <taxon>Shouchella</taxon>
    </lineage>
</organism>
<dbReference type="EMBL" id="CP144921">
    <property type="protein sequence ID" value="WWA30347.1"/>
    <property type="molecule type" value="Genomic_DNA"/>
</dbReference>
<reference evidence="1 2" key="1">
    <citation type="submission" date="2024-01" db="EMBL/GenBank/DDBJ databases">
        <title>Culturomics analysis of mouse respiratory tract.</title>
        <authorList>
            <person name="Phillips A.M."/>
            <person name="Collette N.M."/>
            <person name="Mageeney C.M."/>
            <person name="Sinha A."/>
            <person name="Hern K.E."/>
            <person name="Arkin A.P."/>
            <person name="Williams K.P."/>
            <person name="Branda S."/>
        </authorList>
    </citation>
    <scope>NUCLEOTIDE SEQUENCE [LARGE SCALE GENOMIC DNA]</scope>
    <source>
        <strain evidence="1 2">CP20</strain>
    </source>
</reference>
<evidence type="ECO:0000313" key="1">
    <source>
        <dbReference type="EMBL" id="WWA30347.1"/>
    </source>
</evidence>
<evidence type="ECO:0000313" key="2">
    <source>
        <dbReference type="Proteomes" id="UP001341136"/>
    </source>
</evidence>
<dbReference type="GO" id="GO:0016301">
    <property type="term" value="F:kinase activity"/>
    <property type="evidence" value="ECO:0007669"/>
    <property type="project" value="UniProtKB-KW"/>
</dbReference>
<proteinExistence type="predicted"/>
<dbReference type="RefSeq" id="WP_338465103.1">
    <property type="nucleotide sequence ID" value="NZ_CP144921.1"/>
</dbReference>
<dbReference type="Proteomes" id="UP001341136">
    <property type="component" value="Chromosome"/>
</dbReference>
<accession>A0ABZ2CT58</accession>
<keyword evidence="2" id="KW-1185">Reference proteome</keyword>
<protein>
    <submittedName>
        <fullName evidence="1">Dephospho-CoA kinase</fullName>
    </submittedName>
</protein>
<sequence length="198" mass="22698">MTLKIALTGAARSGKGEVERILCEDYGFTAFAFASGVKDGFHKENPHIPRHPKPRRGYILYGQYKRYTHGEDYWIREVFNKIYDEQRRRAALALAPLFPVLGDVRQRNEYDRCRAEGYTIIRVEADDVTRLERMRAAGDRFNIDDLKHDTETQLDAFEADYVINNGAGVTLDDLKRQVDAIMGELITQSKRVGAGRVR</sequence>
<dbReference type="Gene3D" id="3.40.50.300">
    <property type="entry name" value="P-loop containing nucleotide triphosphate hydrolases"/>
    <property type="match status" value="1"/>
</dbReference>
<dbReference type="InterPro" id="IPR027417">
    <property type="entry name" value="P-loop_NTPase"/>
</dbReference>
<name>A0ABZ2CT58_9BACI</name>
<keyword evidence="1" id="KW-0418">Kinase</keyword>
<keyword evidence="1" id="KW-0808">Transferase</keyword>
<gene>
    <name evidence="1" type="ORF">V5G21_00695</name>
</gene>